<organism evidence="2 3">
    <name type="scientific">Haemaphysalis longicornis</name>
    <name type="common">Bush tick</name>
    <dbReference type="NCBI Taxonomy" id="44386"/>
    <lineage>
        <taxon>Eukaryota</taxon>
        <taxon>Metazoa</taxon>
        <taxon>Ecdysozoa</taxon>
        <taxon>Arthropoda</taxon>
        <taxon>Chelicerata</taxon>
        <taxon>Arachnida</taxon>
        <taxon>Acari</taxon>
        <taxon>Parasitiformes</taxon>
        <taxon>Ixodida</taxon>
        <taxon>Ixodoidea</taxon>
        <taxon>Ixodidae</taxon>
        <taxon>Haemaphysalinae</taxon>
        <taxon>Haemaphysalis</taxon>
    </lineage>
</organism>
<name>A0A9J6GF62_HAELO</name>
<accession>A0A9J6GF62</accession>
<evidence type="ECO:0000313" key="2">
    <source>
        <dbReference type="EMBL" id="KAH9377070.1"/>
    </source>
</evidence>
<dbReference type="EMBL" id="JABSTR010000008">
    <property type="protein sequence ID" value="KAH9377070.1"/>
    <property type="molecule type" value="Genomic_DNA"/>
</dbReference>
<dbReference type="OrthoDB" id="6494545at2759"/>
<feature type="region of interest" description="Disordered" evidence="1">
    <location>
        <begin position="34"/>
        <end position="73"/>
    </location>
</feature>
<reference evidence="2 3" key="1">
    <citation type="journal article" date="2020" name="Cell">
        <title>Large-Scale Comparative Analyses of Tick Genomes Elucidate Their Genetic Diversity and Vector Capacities.</title>
        <authorList>
            <consortium name="Tick Genome and Microbiome Consortium (TIGMIC)"/>
            <person name="Jia N."/>
            <person name="Wang J."/>
            <person name="Shi W."/>
            <person name="Du L."/>
            <person name="Sun Y."/>
            <person name="Zhan W."/>
            <person name="Jiang J.F."/>
            <person name="Wang Q."/>
            <person name="Zhang B."/>
            <person name="Ji P."/>
            <person name="Bell-Sakyi L."/>
            <person name="Cui X.M."/>
            <person name="Yuan T.T."/>
            <person name="Jiang B.G."/>
            <person name="Yang W.F."/>
            <person name="Lam T.T."/>
            <person name="Chang Q.C."/>
            <person name="Ding S.J."/>
            <person name="Wang X.J."/>
            <person name="Zhu J.G."/>
            <person name="Ruan X.D."/>
            <person name="Zhao L."/>
            <person name="Wei J.T."/>
            <person name="Ye R.Z."/>
            <person name="Que T.C."/>
            <person name="Du C.H."/>
            <person name="Zhou Y.H."/>
            <person name="Cheng J.X."/>
            <person name="Dai P.F."/>
            <person name="Guo W.B."/>
            <person name="Han X.H."/>
            <person name="Huang E.J."/>
            <person name="Li L.F."/>
            <person name="Wei W."/>
            <person name="Gao Y.C."/>
            <person name="Liu J.Z."/>
            <person name="Shao H.Z."/>
            <person name="Wang X."/>
            <person name="Wang C.C."/>
            <person name="Yang T.C."/>
            <person name="Huo Q.B."/>
            <person name="Li W."/>
            <person name="Chen H.Y."/>
            <person name="Chen S.E."/>
            <person name="Zhou L.G."/>
            <person name="Ni X.B."/>
            <person name="Tian J.H."/>
            <person name="Sheng Y."/>
            <person name="Liu T."/>
            <person name="Pan Y.S."/>
            <person name="Xia L.Y."/>
            <person name="Li J."/>
            <person name="Zhao F."/>
            <person name="Cao W.C."/>
        </authorList>
    </citation>
    <scope>NUCLEOTIDE SEQUENCE [LARGE SCALE GENOMIC DNA]</scope>
    <source>
        <strain evidence="2">HaeL-2018</strain>
    </source>
</reference>
<protein>
    <submittedName>
        <fullName evidence="2">Uncharacterized protein</fullName>
    </submittedName>
</protein>
<proteinExistence type="predicted"/>
<feature type="compositionally biased region" description="Low complexity" evidence="1">
    <location>
        <begin position="57"/>
        <end position="68"/>
    </location>
</feature>
<feature type="compositionally biased region" description="Polar residues" evidence="1">
    <location>
        <begin position="34"/>
        <end position="46"/>
    </location>
</feature>
<dbReference type="OMA" id="KAHRVCK"/>
<dbReference type="AlphaFoldDB" id="A0A9J6GF62"/>
<comment type="caution">
    <text evidence="2">The sequence shown here is derived from an EMBL/GenBank/DDBJ whole genome shotgun (WGS) entry which is preliminary data.</text>
</comment>
<gene>
    <name evidence="2" type="ORF">HPB48_011043</name>
</gene>
<dbReference type="VEuPathDB" id="VectorBase:HLOH_042673"/>
<dbReference type="Proteomes" id="UP000821853">
    <property type="component" value="Unassembled WGS sequence"/>
</dbReference>
<keyword evidence="3" id="KW-1185">Reference proteome</keyword>
<sequence length="161" mass="17825">MAIRRKKPSQPVRLLDSLAQQSLRMNRICKSYNQSSSSTCTATSRPRQQDKTVGSEAATATTPSMATAKSPEQLSISREAIVHSSNENCSNRVDFSECPKDKNQGTDSSCGTDGELEDSVCKLQNRLRNNWSKLVTDRITVMAFARSLKGHKCPTFLYCQS</sequence>
<evidence type="ECO:0000256" key="1">
    <source>
        <dbReference type="SAM" id="MobiDB-lite"/>
    </source>
</evidence>
<evidence type="ECO:0000313" key="3">
    <source>
        <dbReference type="Proteomes" id="UP000821853"/>
    </source>
</evidence>